<name>A0ABP0FIP1_CLALP</name>
<dbReference type="PANTHER" id="PTHR23048:SF0">
    <property type="entry name" value="CALMODULIN LIKE 3"/>
    <property type="match status" value="1"/>
</dbReference>
<feature type="domain" description="EF-hand" evidence="3">
    <location>
        <begin position="82"/>
        <end position="117"/>
    </location>
</feature>
<protein>
    <recommendedName>
        <fullName evidence="3">EF-hand domain-containing protein</fullName>
    </recommendedName>
</protein>
<organism evidence="4 5">
    <name type="scientific">Clavelina lepadiformis</name>
    <name type="common">Light-bulb sea squirt</name>
    <name type="synonym">Ascidia lepadiformis</name>
    <dbReference type="NCBI Taxonomy" id="159417"/>
    <lineage>
        <taxon>Eukaryota</taxon>
        <taxon>Metazoa</taxon>
        <taxon>Chordata</taxon>
        <taxon>Tunicata</taxon>
        <taxon>Ascidiacea</taxon>
        <taxon>Aplousobranchia</taxon>
        <taxon>Clavelinidae</taxon>
        <taxon>Clavelina</taxon>
    </lineage>
</organism>
<dbReference type="InterPro" id="IPR011992">
    <property type="entry name" value="EF-hand-dom_pair"/>
</dbReference>
<gene>
    <name evidence="4" type="ORF">CVLEPA_LOCUS7911</name>
</gene>
<dbReference type="EMBL" id="CAWYQH010000046">
    <property type="protein sequence ID" value="CAK8677928.1"/>
    <property type="molecule type" value="Genomic_DNA"/>
</dbReference>
<evidence type="ECO:0000259" key="3">
    <source>
        <dbReference type="PROSITE" id="PS50222"/>
    </source>
</evidence>
<evidence type="ECO:0000256" key="1">
    <source>
        <dbReference type="ARBA" id="ARBA00022737"/>
    </source>
</evidence>
<dbReference type="CDD" id="cd00051">
    <property type="entry name" value="EFh"/>
    <property type="match status" value="1"/>
</dbReference>
<keyword evidence="1" id="KW-0677">Repeat</keyword>
<sequence length="150" mass="16737">MADQLTEEQIAEFKNAYKAHAKDDESPVLNKDMGTVVRSLGFYPTEAEIAEMIEEGDAEGMGWIDIADFLNLMAKIVKKPAETEDDIRAAFRVFDKASNGFLSAAELRQILTTTGEALTDEEVDEMIRNADVDGDGQVNYEEFVTRMMSK</sequence>
<evidence type="ECO:0000313" key="4">
    <source>
        <dbReference type="EMBL" id="CAK8677928.1"/>
    </source>
</evidence>
<dbReference type="SMART" id="SM00054">
    <property type="entry name" value="EFh"/>
    <property type="match status" value="3"/>
</dbReference>
<evidence type="ECO:0000313" key="5">
    <source>
        <dbReference type="Proteomes" id="UP001642483"/>
    </source>
</evidence>
<dbReference type="PROSITE" id="PS00018">
    <property type="entry name" value="EF_HAND_1"/>
    <property type="match status" value="1"/>
</dbReference>
<reference evidence="4 5" key="1">
    <citation type="submission" date="2024-02" db="EMBL/GenBank/DDBJ databases">
        <authorList>
            <person name="Daric V."/>
            <person name="Darras S."/>
        </authorList>
    </citation>
    <scope>NUCLEOTIDE SEQUENCE [LARGE SCALE GENOMIC DNA]</scope>
</reference>
<feature type="domain" description="EF-hand" evidence="3">
    <location>
        <begin position="118"/>
        <end position="150"/>
    </location>
</feature>
<dbReference type="SUPFAM" id="SSF47473">
    <property type="entry name" value="EF-hand"/>
    <property type="match status" value="1"/>
</dbReference>
<dbReference type="Gene3D" id="1.10.238.10">
    <property type="entry name" value="EF-hand"/>
    <property type="match status" value="2"/>
</dbReference>
<dbReference type="PROSITE" id="PS50222">
    <property type="entry name" value="EF_HAND_2"/>
    <property type="match status" value="3"/>
</dbReference>
<dbReference type="InterPro" id="IPR018247">
    <property type="entry name" value="EF_Hand_1_Ca_BS"/>
</dbReference>
<feature type="domain" description="EF-hand" evidence="3">
    <location>
        <begin position="44"/>
        <end position="79"/>
    </location>
</feature>
<dbReference type="Proteomes" id="UP001642483">
    <property type="component" value="Unassembled WGS sequence"/>
</dbReference>
<keyword evidence="2" id="KW-0106">Calcium</keyword>
<proteinExistence type="predicted"/>
<keyword evidence="5" id="KW-1185">Reference proteome</keyword>
<evidence type="ECO:0000256" key="2">
    <source>
        <dbReference type="ARBA" id="ARBA00022837"/>
    </source>
</evidence>
<dbReference type="InterPro" id="IPR050230">
    <property type="entry name" value="CALM/Myosin/TropC-like"/>
</dbReference>
<dbReference type="PANTHER" id="PTHR23048">
    <property type="entry name" value="MYOSIN LIGHT CHAIN 1, 3"/>
    <property type="match status" value="1"/>
</dbReference>
<accession>A0ABP0FIP1</accession>
<comment type="caution">
    <text evidence="4">The sequence shown here is derived from an EMBL/GenBank/DDBJ whole genome shotgun (WGS) entry which is preliminary data.</text>
</comment>
<dbReference type="Pfam" id="PF13499">
    <property type="entry name" value="EF-hand_7"/>
    <property type="match status" value="1"/>
</dbReference>
<dbReference type="InterPro" id="IPR002048">
    <property type="entry name" value="EF_hand_dom"/>
</dbReference>